<gene>
    <name evidence="1" type="ORF">METZ01_LOCUS432646</name>
</gene>
<name>A0A382Y8Y0_9ZZZZ</name>
<accession>A0A382Y8Y0</accession>
<organism evidence="1">
    <name type="scientific">marine metagenome</name>
    <dbReference type="NCBI Taxonomy" id="408172"/>
    <lineage>
        <taxon>unclassified sequences</taxon>
        <taxon>metagenomes</taxon>
        <taxon>ecological metagenomes</taxon>
    </lineage>
</organism>
<evidence type="ECO:0008006" key="2">
    <source>
        <dbReference type="Google" id="ProtNLM"/>
    </source>
</evidence>
<dbReference type="EMBL" id="UINC01173923">
    <property type="protein sequence ID" value="SVD79792.1"/>
    <property type="molecule type" value="Genomic_DNA"/>
</dbReference>
<sequence>STMEQVNLELVFTEEFTQKGFLFKIFYDGGKAYSPSTQPAEMLQGAGFGFGTSKKDGLGIGFNVARALDGKNPVESTVRFNYNF</sequence>
<dbReference type="AlphaFoldDB" id="A0A382Y8Y0"/>
<evidence type="ECO:0000313" key="1">
    <source>
        <dbReference type="EMBL" id="SVD79792.1"/>
    </source>
</evidence>
<feature type="non-terminal residue" evidence="1">
    <location>
        <position position="1"/>
    </location>
</feature>
<protein>
    <recommendedName>
        <fullName evidence="2">Bacterial surface antigen (D15) domain-containing protein</fullName>
    </recommendedName>
</protein>
<reference evidence="1" key="1">
    <citation type="submission" date="2018-05" db="EMBL/GenBank/DDBJ databases">
        <authorList>
            <person name="Lanie J.A."/>
            <person name="Ng W.-L."/>
            <person name="Kazmierczak K.M."/>
            <person name="Andrzejewski T.M."/>
            <person name="Davidsen T.M."/>
            <person name="Wayne K.J."/>
            <person name="Tettelin H."/>
            <person name="Glass J.I."/>
            <person name="Rusch D."/>
            <person name="Podicherti R."/>
            <person name="Tsui H.-C.T."/>
            <person name="Winkler M.E."/>
        </authorList>
    </citation>
    <scope>NUCLEOTIDE SEQUENCE</scope>
</reference>
<proteinExistence type="predicted"/>